<dbReference type="PROSITE" id="PS50172">
    <property type="entry name" value="BRCT"/>
    <property type="match status" value="1"/>
</dbReference>
<feature type="compositionally biased region" description="Basic and acidic residues" evidence="1">
    <location>
        <begin position="71"/>
        <end position="94"/>
    </location>
</feature>
<keyword evidence="4" id="KW-1185">Reference proteome</keyword>
<feature type="region of interest" description="Disordered" evidence="1">
    <location>
        <begin position="209"/>
        <end position="241"/>
    </location>
</feature>
<feature type="region of interest" description="Disordered" evidence="1">
    <location>
        <begin position="1"/>
        <end position="20"/>
    </location>
</feature>
<dbReference type="OrthoDB" id="2384350at2759"/>
<gene>
    <name evidence="3" type="ORF">EIP91_001248</name>
</gene>
<comment type="caution">
    <text evidence="3">The sequence shown here is derived from an EMBL/GenBank/DDBJ whole genome shotgun (WGS) entry which is preliminary data.</text>
</comment>
<feature type="region of interest" description="Disordered" evidence="1">
    <location>
        <begin position="29"/>
        <end position="154"/>
    </location>
</feature>
<feature type="compositionally biased region" description="Polar residues" evidence="1">
    <location>
        <begin position="402"/>
        <end position="411"/>
    </location>
</feature>
<feature type="region of interest" description="Disordered" evidence="1">
    <location>
        <begin position="696"/>
        <end position="832"/>
    </location>
</feature>
<feature type="region of interest" description="Disordered" evidence="1">
    <location>
        <begin position="920"/>
        <end position="995"/>
    </location>
</feature>
<accession>A0A4R0RRR0</accession>
<feature type="compositionally biased region" description="Low complexity" evidence="1">
    <location>
        <begin position="106"/>
        <end position="118"/>
    </location>
</feature>
<feature type="compositionally biased region" description="Low complexity" evidence="1">
    <location>
        <begin position="468"/>
        <end position="477"/>
    </location>
</feature>
<sequence length="995" mass="103469">MASSRKTRSQLALPDINPDILARSPLKLARTAHKQNANATPTMNDKQATPEAAQDQDVPSKRPSSPLKDTMALRERDLKRARREGSGSDSENRNESPGPAAYTFQSPKKPSSSSSAPSIGAEYTPIRLQRASSVPPETATPIPHLDLNRVPPSPWRTPGLKLRITTVPSVESIHDTPKAAPDVGHDIVMATPTIGSSTLPLPIPEVAAETTSSQVNSSSDAHPPSSSPLPSLPTSPVDEQPPALELDAVTPRKPALSTLAPTSPLTPLPATPRAPRIIENAQNTGQKLLGIGVNATFPPPKTPIASSSRLPRPSSILQLNGAASSKPEIKPKGPSRARAMKPKQVSSSIPLGGRMTRSASLRQQETKKREDSGTAAAAAPHVGKVISRPSAAPSALGLGVPSGSNAPSTAVKTPGRRRSMSFSYAQPTTSSVAKSNPGSPTKPHSSIQSTAHTRSFTFSHAPQPPPSSSLSNLSLALEKLNVPPPSRPNTSMGFNRDARGEDTDDEDASSIPSTAKSKDDGDIAMRSTGSSTIPRPAPALKRSNTVGPSSLSTPSSSKLQAPTHSKLMLPPPVPKARQASAGPSSSSSTTVEQPKKINLQSGIVAGKARGKFAFGSSKTQITGKPRIFGAGALSGPKSRVVHRASKQSSLPVVEGSPVKGGGFSSMNEESETEGPIAGPSKVASDEVKEVTNDMGMFLAGSSSGDAPPLPAPNFGATATEGAPESSDAKESKAADSWKANAGRRASMASQLLTQSLSSMPKTPPRPVAPATEGKGKGRAGLRSSSSSYPATAQQGMHTAPGALGKAKATGSPDGAHVSKSKSGGVGSSSGSSSLKILKDSLGAKIPTRVGQTCTHIVYKNGLMSTLTRYRLLHEPRPHVVGIAWVVECAEQRAKVDEKKFLVDLTLTNVMLRRRRSMLPKGLSEGDMIPKDLPPHLAGPSGGDQTQDADRSIDSTTSSLGSDDSPKGADDGLTPLERARRRNNTIKTMFARAAAT</sequence>
<dbReference type="AlphaFoldDB" id="A0A4R0RRR0"/>
<protein>
    <recommendedName>
        <fullName evidence="2">BRCT domain-containing protein</fullName>
    </recommendedName>
</protein>
<dbReference type="Proteomes" id="UP000292702">
    <property type="component" value="Unassembled WGS sequence"/>
</dbReference>
<feature type="compositionally biased region" description="Basic and acidic residues" evidence="1">
    <location>
        <begin position="726"/>
        <end position="735"/>
    </location>
</feature>
<dbReference type="InterPro" id="IPR036420">
    <property type="entry name" value="BRCT_dom_sf"/>
</dbReference>
<feature type="compositionally biased region" description="Polar residues" evidence="1">
    <location>
        <begin position="747"/>
        <end position="760"/>
    </location>
</feature>
<feature type="compositionally biased region" description="Low complexity" evidence="1">
    <location>
        <begin position="953"/>
        <end position="962"/>
    </location>
</feature>
<feature type="domain" description="BRCT" evidence="2">
    <location>
        <begin position="841"/>
        <end position="902"/>
    </location>
</feature>
<dbReference type="SUPFAM" id="SSF52113">
    <property type="entry name" value="BRCT domain"/>
    <property type="match status" value="1"/>
</dbReference>
<evidence type="ECO:0000313" key="3">
    <source>
        <dbReference type="EMBL" id="TCD66528.1"/>
    </source>
</evidence>
<feature type="compositionally biased region" description="Polar residues" evidence="1">
    <location>
        <begin position="420"/>
        <end position="458"/>
    </location>
</feature>
<reference evidence="3 4" key="1">
    <citation type="submission" date="2018-11" db="EMBL/GenBank/DDBJ databases">
        <title>Genome assembly of Steccherinum ochraceum LE-BIN_3174, the white-rot fungus of the Steccherinaceae family (The Residual Polyporoid clade, Polyporales, Basidiomycota).</title>
        <authorList>
            <person name="Fedorova T.V."/>
            <person name="Glazunova O.A."/>
            <person name="Landesman E.O."/>
            <person name="Moiseenko K.V."/>
            <person name="Psurtseva N.V."/>
            <person name="Savinova O.S."/>
            <person name="Shakhova N.V."/>
            <person name="Tyazhelova T.V."/>
            <person name="Vasina D.V."/>
        </authorList>
    </citation>
    <scope>NUCLEOTIDE SEQUENCE [LARGE SCALE GENOMIC DNA]</scope>
    <source>
        <strain evidence="3 4">LE-BIN_3174</strain>
    </source>
</reference>
<dbReference type="InterPro" id="IPR001357">
    <property type="entry name" value="BRCT_dom"/>
</dbReference>
<feature type="region of interest" description="Disordered" evidence="1">
    <location>
        <begin position="320"/>
        <end position="598"/>
    </location>
</feature>
<feature type="compositionally biased region" description="Low complexity" evidence="1">
    <location>
        <begin position="548"/>
        <end position="557"/>
    </location>
</feature>
<evidence type="ECO:0000256" key="1">
    <source>
        <dbReference type="SAM" id="MobiDB-lite"/>
    </source>
</evidence>
<dbReference type="STRING" id="92696.A0A4R0RRR0"/>
<proteinExistence type="predicted"/>
<feature type="region of interest" description="Disordered" evidence="1">
    <location>
        <begin position="626"/>
        <end position="684"/>
    </location>
</feature>
<evidence type="ECO:0000313" key="4">
    <source>
        <dbReference type="Proteomes" id="UP000292702"/>
    </source>
</evidence>
<organism evidence="3 4">
    <name type="scientific">Steccherinum ochraceum</name>
    <dbReference type="NCBI Taxonomy" id="92696"/>
    <lineage>
        <taxon>Eukaryota</taxon>
        <taxon>Fungi</taxon>
        <taxon>Dikarya</taxon>
        <taxon>Basidiomycota</taxon>
        <taxon>Agaricomycotina</taxon>
        <taxon>Agaricomycetes</taxon>
        <taxon>Polyporales</taxon>
        <taxon>Steccherinaceae</taxon>
        <taxon>Steccherinum</taxon>
    </lineage>
</organism>
<name>A0A4R0RRR0_9APHY</name>
<feature type="compositionally biased region" description="Polar residues" evidence="1">
    <location>
        <begin position="782"/>
        <end position="796"/>
    </location>
</feature>
<feature type="compositionally biased region" description="Polar residues" evidence="1">
    <location>
        <begin position="34"/>
        <end position="47"/>
    </location>
</feature>
<evidence type="ECO:0000259" key="2">
    <source>
        <dbReference type="PROSITE" id="PS50172"/>
    </source>
</evidence>
<dbReference type="Gene3D" id="3.40.50.10190">
    <property type="entry name" value="BRCT domain"/>
    <property type="match status" value="1"/>
</dbReference>
<dbReference type="EMBL" id="RWJN01000131">
    <property type="protein sequence ID" value="TCD66528.1"/>
    <property type="molecule type" value="Genomic_DNA"/>
</dbReference>